<organism evidence="4 5">
    <name type="scientific">Fomitopsis schrenkii</name>
    <name type="common">Brown rot fungus</name>
    <dbReference type="NCBI Taxonomy" id="2126942"/>
    <lineage>
        <taxon>Eukaryota</taxon>
        <taxon>Fungi</taxon>
        <taxon>Dikarya</taxon>
        <taxon>Basidiomycota</taxon>
        <taxon>Agaricomycotina</taxon>
        <taxon>Agaricomycetes</taxon>
        <taxon>Polyporales</taxon>
        <taxon>Fomitopsis</taxon>
    </lineage>
</organism>
<accession>S8DIJ9</accession>
<dbReference type="PROSITE" id="PS51253">
    <property type="entry name" value="HTH_CENPB"/>
    <property type="match status" value="1"/>
</dbReference>
<evidence type="ECO:0000259" key="3">
    <source>
        <dbReference type="PROSITE" id="PS51253"/>
    </source>
</evidence>
<evidence type="ECO:0000313" key="5">
    <source>
        <dbReference type="Proteomes" id="UP000015241"/>
    </source>
</evidence>
<reference evidence="4 5" key="1">
    <citation type="journal article" date="2012" name="Science">
        <title>The Paleozoic origin of enzymatic lignin decomposition reconstructed from 31 fungal genomes.</title>
        <authorList>
            <person name="Floudas D."/>
            <person name="Binder M."/>
            <person name="Riley R."/>
            <person name="Barry K."/>
            <person name="Blanchette R.A."/>
            <person name="Henrissat B."/>
            <person name="Martinez A.T."/>
            <person name="Otillar R."/>
            <person name="Spatafora J.W."/>
            <person name="Yadav J.S."/>
            <person name="Aerts A."/>
            <person name="Benoit I."/>
            <person name="Boyd A."/>
            <person name="Carlson A."/>
            <person name="Copeland A."/>
            <person name="Coutinho P.M."/>
            <person name="de Vries R.P."/>
            <person name="Ferreira P."/>
            <person name="Findley K."/>
            <person name="Foster B."/>
            <person name="Gaskell J."/>
            <person name="Glotzer D."/>
            <person name="Gorecki P."/>
            <person name="Heitman J."/>
            <person name="Hesse C."/>
            <person name="Hori C."/>
            <person name="Igarashi K."/>
            <person name="Jurgens J.A."/>
            <person name="Kallen N."/>
            <person name="Kersten P."/>
            <person name="Kohler A."/>
            <person name="Kuees U."/>
            <person name="Kumar T.K.A."/>
            <person name="Kuo A."/>
            <person name="LaButti K."/>
            <person name="Larrondo L.F."/>
            <person name="Lindquist E."/>
            <person name="Ling A."/>
            <person name="Lombard V."/>
            <person name="Lucas S."/>
            <person name="Lundell T."/>
            <person name="Martin R."/>
            <person name="McLaughlin D.J."/>
            <person name="Morgenstern I."/>
            <person name="Morin E."/>
            <person name="Murat C."/>
            <person name="Nagy L.G."/>
            <person name="Nolan M."/>
            <person name="Ohm R.A."/>
            <person name="Patyshakuliyeva A."/>
            <person name="Rokas A."/>
            <person name="Ruiz-Duenas F.J."/>
            <person name="Sabat G."/>
            <person name="Salamov A."/>
            <person name="Samejima M."/>
            <person name="Schmutz J."/>
            <person name="Slot J.C."/>
            <person name="St John F."/>
            <person name="Stenlid J."/>
            <person name="Sun H."/>
            <person name="Sun S."/>
            <person name="Syed K."/>
            <person name="Tsang A."/>
            <person name="Wiebenga A."/>
            <person name="Young D."/>
            <person name="Pisabarro A."/>
            <person name="Eastwood D.C."/>
            <person name="Martin F."/>
            <person name="Cullen D."/>
            <person name="Grigoriev I.V."/>
            <person name="Hibbett D.S."/>
        </authorList>
    </citation>
    <scope>NUCLEOTIDE SEQUENCE</scope>
    <source>
        <strain evidence="5">FP-58527</strain>
    </source>
</reference>
<feature type="compositionally biased region" description="Basic and acidic residues" evidence="2">
    <location>
        <begin position="277"/>
        <end position="294"/>
    </location>
</feature>
<dbReference type="GO" id="GO:0003677">
    <property type="term" value="F:DNA binding"/>
    <property type="evidence" value="ECO:0007669"/>
    <property type="project" value="UniProtKB-KW"/>
</dbReference>
<feature type="region of interest" description="Disordered" evidence="2">
    <location>
        <begin position="369"/>
        <end position="393"/>
    </location>
</feature>
<dbReference type="Gene3D" id="1.10.10.60">
    <property type="entry name" value="Homeodomain-like"/>
    <property type="match status" value="2"/>
</dbReference>
<evidence type="ECO:0000313" key="4">
    <source>
        <dbReference type="EMBL" id="EPS93391.1"/>
    </source>
</evidence>
<dbReference type="SUPFAM" id="SSF46689">
    <property type="entry name" value="Homeodomain-like"/>
    <property type="match status" value="1"/>
</dbReference>
<feature type="domain" description="HTH CENPB-type" evidence="3">
    <location>
        <begin position="157"/>
        <end position="237"/>
    </location>
</feature>
<keyword evidence="1" id="KW-0238">DNA-binding</keyword>
<dbReference type="EMBL" id="KE504279">
    <property type="protein sequence ID" value="EPS93391.1"/>
    <property type="molecule type" value="Genomic_DNA"/>
</dbReference>
<proteinExistence type="predicted"/>
<gene>
    <name evidence="4" type="ORF">FOMPIDRAFT_1056009</name>
</gene>
<dbReference type="InterPro" id="IPR006600">
    <property type="entry name" value="HTH_CenpB_DNA-bd_dom"/>
</dbReference>
<dbReference type="OrthoDB" id="5576901at2759"/>
<sequence length="393" mass="42887">MSNSAPSRVPPFQAAPHPTARTTLKIIIPRPTPHPDLRDGSVLPDPPAPAKIIIPRPTAHPDPRDGSVPPDPPAPAAHPSRAPGPATRKKKPYDAAGAQRRAGRSFGNKKWICEMAEADPRLSTAELAERAGVSEYVVCHALRERDHWLSAEITNPSLTRRKRPRYERLEVQLAPWLRAQPENGYWVHDDAIKEEAFRLYDIIYGAEGFRPCGTRKFKCSDRWIRDFKARTFPEEEKKGAGSRGAGHGGAAARLATPERPQPAVRLVSQQGHSGAAEYRDGTKTEDADGRVGPDDKEDDVPATSGRPAPYTSQGACVPVRAYPPALHPYKALQLEYASVRPGKGYAYAVNCPPAPRYKLWLAMSSQPRRAPVSTSSAYSDATSASPTSTGRTL</sequence>
<dbReference type="InterPro" id="IPR009057">
    <property type="entry name" value="Homeodomain-like_sf"/>
</dbReference>
<dbReference type="AlphaFoldDB" id="S8DIJ9"/>
<feature type="region of interest" description="Disordered" evidence="2">
    <location>
        <begin position="234"/>
        <end position="314"/>
    </location>
</feature>
<evidence type="ECO:0000256" key="1">
    <source>
        <dbReference type="ARBA" id="ARBA00023125"/>
    </source>
</evidence>
<feature type="compositionally biased region" description="Low complexity" evidence="2">
    <location>
        <begin position="77"/>
        <end position="86"/>
    </location>
</feature>
<dbReference type="Proteomes" id="UP000015241">
    <property type="component" value="Unassembled WGS sequence"/>
</dbReference>
<feature type="region of interest" description="Disordered" evidence="2">
    <location>
        <begin position="1"/>
        <end position="102"/>
    </location>
</feature>
<protein>
    <recommendedName>
        <fullName evidence="3">HTH CENPB-type domain-containing protein</fullName>
    </recommendedName>
</protein>
<name>S8DIJ9_FOMSC</name>
<feature type="compositionally biased region" description="Low complexity" evidence="2">
    <location>
        <begin position="373"/>
        <end position="393"/>
    </location>
</feature>
<dbReference type="HOGENOM" id="CLU_702154_0_0_1"/>
<evidence type="ECO:0000256" key="2">
    <source>
        <dbReference type="SAM" id="MobiDB-lite"/>
    </source>
</evidence>
<keyword evidence="5" id="KW-1185">Reference proteome</keyword>
<dbReference type="InParanoid" id="S8DIJ9"/>